<feature type="region of interest" description="Disordered" evidence="1">
    <location>
        <begin position="211"/>
        <end position="251"/>
    </location>
</feature>
<accession>A0A9P7S2V8</accession>
<dbReference type="EMBL" id="CM032184">
    <property type="protein sequence ID" value="KAG7094163.1"/>
    <property type="molecule type" value="Genomic_DNA"/>
</dbReference>
<feature type="compositionally biased region" description="Polar residues" evidence="1">
    <location>
        <begin position="226"/>
        <end position="242"/>
    </location>
</feature>
<dbReference type="SUPFAM" id="SSF57716">
    <property type="entry name" value="Glucocorticoid receptor-like (DNA-binding domain)"/>
    <property type="match status" value="1"/>
</dbReference>
<dbReference type="RefSeq" id="XP_043010633.1">
    <property type="nucleotide sequence ID" value="XM_043152547.1"/>
</dbReference>
<dbReference type="Gene3D" id="1.10.10.60">
    <property type="entry name" value="Homeodomain-like"/>
    <property type="match status" value="1"/>
</dbReference>
<dbReference type="Proteomes" id="UP001049176">
    <property type="component" value="Chromosome 4"/>
</dbReference>
<sequence>MANEKTGKGRPDPKGVDFLTEAIRQLTDASINGRPLTSVTMRTIESPRMEKWKAHPTKHYTDHEWTQAEKETFEESIAAYGAELRSVRDDLVVKSMPEVVRFYGHWKSQKLGEEHRKLRENGPPPEPNFARYQSLGPTTEGQTVGPSDEEGSIITAPSKPPSCGACRTKESKKWLKAPKGLQSNLLCDNCGLNWRRYADLNVRPVREESLPAAKMKTAEKREGSPLSAQSAKRAKTSASVQSTPPPPSNVPQIRCSACTKNGPVGKVLKCNKCSFQCHAGKFQPHP</sequence>
<protein>
    <recommendedName>
        <fullName evidence="2">GATA-type domain-containing protein</fullName>
    </recommendedName>
</protein>
<dbReference type="GO" id="GO:0006355">
    <property type="term" value="P:regulation of DNA-templated transcription"/>
    <property type="evidence" value="ECO:0007669"/>
    <property type="project" value="InterPro"/>
</dbReference>
<dbReference type="KEGG" id="more:E1B28_007774"/>
<feature type="domain" description="GATA-type" evidence="2">
    <location>
        <begin position="157"/>
        <end position="220"/>
    </location>
</feature>
<dbReference type="PANTHER" id="PTHR47672:SF1">
    <property type="entry name" value="E3 UBIQUITIN-PROTEIN LIGASE SNT2"/>
    <property type="match status" value="1"/>
</dbReference>
<evidence type="ECO:0000256" key="1">
    <source>
        <dbReference type="SAM" id="MobiDB-lite"/>
    </source>
</evidence>
<comment type="caution">
    <text evidence="3">The sequence shown here is derived from an EMBL/GenBank/DDBJ whole genome shotgun (WGS) entry which is preliminary data.</text>
</comment>
<dbReference type="GO" id="GO:0043565">
    <property type="term" value="F:sequence-specific DNA binding"/>
    <property type="evidence" value="ECO:0007669"/>
    <property type="project" value="InterPro"/>
</dbReference>
<dbReference type="InterPro" id="IPR000679">
    <property type="entry name" value="Znf_GATA"/>
</dbReference>
<keyword evidence="4" id="KW-1185">Reference proteome</keyword>
<gene>
    <name evidence="3" type="ORF">E1B28_007774</name>
</gene>
<proteinExistence type="predicted"/>
<dbReference type="AlphaFoldDB" id="A0A9P7S2V8"/>
<dbReference type="GO" id="GO:0004842">
    <property type="term" value="F:ubiquitin-protein transferase activity"/>
    <property type="evidence" value="ECO:0007669"/>
    <property type="project" value="TreeGrafter"/>
</dbReference>
<dbReference type="GO" id="GO:0048189">
    <property type="term" value="C:Lid2 complex"/>
    <property type="evidence" value="ECO:0007669"/>
    <property type="project" value="TreeGrafter"/>
</dbReference>
<dbReference type="InterPro" id="IPR013088">
    <property type="entry name" value="Znf_NHR/GATA"/>
</dbReference>
<dbReference type="GeneID" id="66076850"/>
<organism evidence="3 4">
    <name type="scientific">Marasmius oreades</name>
    <name type="common">fairy-ring Marasmius</name>
    <dbReference type="NCBI Taxonomy" id="181124"/>
    <lineage>
        <taxon>Eukaryota</taxon>
        <taxon>Fungi</taxon>
        <taxon>Dikarya</taxon>
        <taxon>Basidiomycota</taxon>
        <taxon>Agaricomycotina</taxon>
        <taxon>Agaricomycetes</taxon>
        <taxon>Agaricomycetidae</taxon>
        <taxon>Agaricales</taxon>
        <taxon>Marasmiineae</taxon>
        <taxon>Marasmiaceae</taxon>
        <taxon>Marasmius</taxon>
    </lineage>
</organism>
<dbReference type="OrthoDB" id="336088at2759"/>
<dbReference type="GO" id="GO:0036205">
    <property type="term" value="P:histone catabolic process"/>
    <property type="evidence" value="ECO:0007669"/>
    <property type="project" value="TreeGrafter"/>
</dbReference>
<feature type="region of interest" description="Disordered" evidence="1">
    <location>
        <begin position="112"/>
        <end position="157"/>
    </location>
</feature>
<dbReference type="Gene3D" id="3.30.50.10">
    <property type="entry name" value="Erythroid Transcription Factor GATA-1, subunit A"/>
    <property type="match status" value="1"/>
</dbReference>
<dbReference type="PANTHER" id="PTHR47672">
    <property type="entry name" value="E3 UBIQUITIN-PROTEIN LIGASE SNT2"/>
    <property type="match status" value="1"/>
</dbReference>
<name>A0A9P7S2V8_9AGAR</name>
<reference evidence="3" key="1">
    <citation type="journal article" date="2021" name="Genome Biol. Evol.">
        <title>The assembled and annotated genome of the fairy-ring fungus Marasmius oreades.</title>
        <authorList>
            <person name="Hiltunen M."/>
            <person name="Ament-Velasquez S.L."/>
            <person name="Johannesson H."/>
        </authorList>
    </citation>
    <scope>NUCLEOTIDE SEQUENCE</scope>
    <source>
        <strain evidence="3">03SP1</strain>
    </source>
</reference>
<feature type="compositionally biased region" description="Polar residues" evidence="1">
    <location>
        <begin position="135"/>
        <end position="145"/>
    </location>
</feature>
<dbReference type="SMART" id="SM00401">
    <property type="entry name" value="ZnF_GATA"/>
    <property type="match status" value="1"/>
</dbReference>
<dbReference type="GO" id="GO:0008270">
    <property type="term" value="F:zinc ion binding"/>
    <property type="evidence" value="ECO:0007669"/>
    <property type="project" value="InterPro"/>
</dbReference>
<evidence type="ECO:0000313" key="3">
    <source>
        <dbReference type="EMBL" id="KAG7094163.1"/>
    </source>
</evidence>
<evidence type="ECO:0000313" key="4">
    <source>
        <dbReference type="Proteomes" id="UP001049176"/>
    </source>
</evidence>
<evidence type="ECO:0000259" key="2">
    <source>
        <dbReference type="SMART" id="SM00401"/>
    </source>
</evidence>
<dbReference type="InterPro" id="IPR029617">
    <property type="entry name" value="Snt2"/>
</dbReference>